<accession>A0A9W9VNJ9</accession>
<evidence type="ECO:0000313" key="2">
    <source>
        <dbReference type="Proteomes" id="UP001147747"/>
    </source>
</evidence>
<reference evidence="1" key="2">
    <citation type="journal article" date="2023" name="IMA Fungus">
        <title>Comparative genomic study of the Penicillium genus elucidates a diverse pangenome and 15 lateral gene transfer events.</title>
        <authorList>
            <person name="Petersen C."/>
            <person name="Sorensen T."/>
            <person name="Nielsen M.R."/>
            <person name="Sondergaard T.E."/>
            <person name="Sorensen J.L."/>
            <person name="Fitzpatrick D.A."/>
            <person name="Frisvad J.C."/>
            <person name="Nielsen K.L."/>
        </authorList>
    </citation>
    <scope>NUCLEOTIDE SEQUENCE</scope>
    <source>
        <strain evidence="1">IBT 29677</strain>
    </source>
</reference>
<dbReference type="GeneID" id="81372604"/>
<dbReference type="EMBL" id="JAPZBU010000009">
    <property type="protein sequence ID" value="KAJ5386446.1"/>
    <property type="molecule type" value="Genomic_DNA"/>
</dbReference>
<organism evidence="1 2">
    <name type="scientific">Penicillium cosmopolitanum</name>
    <dbReference type="NCBI Taxonomy" id="1131564"/>
    <lineage>
        <taxon>Eukaryota</taxon>
        <taxon>Fungi</taxon>
        <taxon>Dikarya</taxon>
        <taxon>Ascomycota</taxon>
        <taxon>Pezizomycotina</taxon>
        <taxon>Eurotiomycetes</taxon>
        <taxon>Eurotiomycetidae</taxon>
        <taxon>Eurotiales</taxon>
        <taxon>Aspergillaceae</taxon>
        <taxon>Penicillium</taxon>
    </lineage>
</organism>
<keyword evidence="2" id="KW-1185">Reference proteome</keyword>
<keyword evidence="1" id="KW-0255">Endonuclease</keyword>
<dbReference type="OrthoDB" id="2103397at2759"/>
<gene>
    <name evidence="1" type="ORF">N7509_008987</name>
</gene>
<comment type="caution">
    <text evidence="1">The sequence shown here is derived from an EMBL/GenBank/DDBJ whole genome shotgun (WGS) entry which is preliminary data.</text>
</comment>
<protein>
    <submittedName>
        <fullName evidence="1">Restriction endonuclease type I HsdR N-terminal</fullName>
    </submittedName>
</protein>
<dbReference type="AlphaFoldDB" id="A0A9W9VNJ9"/>
<reference evidence="1" key="1">
    <citation type="submission" date="2022-12" db="EMBL/GenBank/DDBJ databases">
        <authorList>
            <person name="Petersen C."/>
        </authorList>
    </citation>
    <scope>NUCLEOTIDE SEQUENCE</scope>
    <source>
        <strain evidence="1">IBT 29677</strain>
    </source>
</reference>
<dbReference type="Proteomes" id="UP001147747">
    <property type="component" value="Unassembled WGS sequence"/>
</dbReference>
<proteinExistence type="predicted"/>
<sequence length="301" mass="34482">MRVQISPPNPISDEIIQHQLDRITVAAISLGHHNINRRQFQAEFRDVCQKVETHINAKATPFGQVKQMFPDLDFDTFKPLSKSWQESFANNPTVPHWLRTRFAHIGRNEEDGATRLGLLLHYAIRVKHFNRCRGYSDRLEIKSRTPFSNNAVQYQGKESSVLRAPDHSLWYGSEEEAAVQLVVFETYKCDFECSQKLRLCPCCEAEVLGNMAMVYSERKRRGEAKCGLCGLLTDHKEFLFYHVDDSGDWSYVDLRVTTHQASGRVDYGDIAHFLTLIFLEAPCTGKGLPDDMLLFVGQEKP</sequence>
<evidence type="ECO:0000313" key="1">
    <source>
        <dbReference type="EMBL" id="KAJ5386446.1"/>
    </source>
</evidence>
<keyword evidence="1" id="KW-0540">Nuclease</keyword>
<name>A0A9W9VNJ9_9EURO</name>
<dbReference type="GO" id="GO:0004519">
    <property type="term" value="F:endonuclease activity"/>
    <property type="evidence" value="ECO:0007669"/>
    <property type="project" value="UniProtKB-KW"/>
</dbReference>
<dbReference type="RefSeq" id="XP_056484244.1">
    <property type="nucleotide sequence ID" value="XM_056633624.1"/>
</dbReference>
<keyword evidence="1" id="KW-0378">Hydrolase</keyword>